<keyword evidence="2" id="KW-1185">Reference proteome</keyword>
<accession>A0A9W7DGI0</accession>
<comment type="caution">
    <text evidence="1">The sequence shown here is derived from an EMBL/GenBank/DDBJ whole genome shotgun (WGS) entry which is preliminary data.</text>
</comment>
<protein>
    <submittedName>
        <fullName evidence="1">Unnamed protein product</fullName>
    </submittedName>
</protein>
<sequence>MTDQNKDLDLSIAIALTIRFQHEQTTKTNLTFNRIKKPTRVRNRKPKSPKDGSLQRSIPATDAQKAVFKKLNLILDPLLDSTKATDTGAANILLSGQDIYISLAYLQKLIEKSSLNKSSYVAIRRLLKQLVRVEIRWSDQQLSKDGVMRPFRTCIRCIMKLSKLDFPSFREEVATRIIKLVLKFVKSHSSNKFKYNKFLELIQTSEEAIAVKFPQKLMQTHSLNVPKSYMMYVQKWKSSRRAVIKKSPFIGVSLDIILPVLLRLIRYLYNSINEEFILRHLQKTERKRRQLLAFLILNGDPTPIKIFKRIEFPSIRI</sequence>
<name>A0A9W7DGI0_AMBMO</name>
<gene>
    <name evidence="1" type="ORF">Amon01_000366900</name>
</gene>
<dbReference type="AlphaFoldDB" id="A0A9W7DGI0"/>
<proteinExistence type="predicted"/>
<dbReference type="EMBL" id="BSXU01001589">
    <property type="protein sequence ID" value="GMG29084.1"/>
    <property type="molecule type" value="Genomic_DNA"/>
</dbReference>
<evidence type="ECO:0000313" key="2">
    <source>
        <dbReference type="Proteomes" id="UP001165063"/>
    </source>
</evidence>
<organism evidence="1 2">
    <name type="scientific">Ambrosiozyma monospora</name>
    <name type="common">Yeast</name>
    <name type="synonym">Endomycopsis monosporus</name>
    <dbReference type="NCBI Taxonomy" id="43982"/>
    <lineage>
        <taxon>Eukaryota</taxon>
        <taxon>Fungi</taxon>
        <taxon>Dikarya</taxon>
        <taxon>Ascomycota</taxon>
        <taxon>Saccharomycotina</taxon>
        <taxon>Pichiomycetes</taxon>
        <taxon>Pichiales</taxon>
        <taxon>Pichiaceae</taxon>
        <taxon>Ambrosiozyma</taxon>
    </lineage>
</organism>
<dbReference type="Proteomes" id="UP001165063">
    <property type="component" value="Unassembled WGS sequence"/>
</dbReference>
<reference evidence="1" key="1">
    <citation type="submission" date="2023-04" db="EMBL/GenBank/DDBJ databases">
        <title>Ambrosiozyma monospora NBRC 1965.</title>
        <authorList>
            <person name="Ichikawa N."/>
            <person name="Sato H."/>
            <person name="Tonouchi N."/>
        </authorList>
    </citation>
    <scope>NUCLEOTIDE SEQUENCE</scope>
    <source>
        <strain evidence="1">NBRC 1965</strain>
    </source>
</reference>
<evidence type="ECO:0000313" key="1">
    <source>
        <dbReference type="EMBL" id="GMG29084.1"/>
    </source>
</evidence>